<organism evidence="3 4">
    <name type="scientific">Micromonospora matsumotoense</name>
    <dbReference type="NCBI Taxonomy" id="121616"/>
    <lineage>
        <taxon>Bacteria</taxon>
        <taxon>Bacillati</taxon>
        <taxon>Actinomycetota</taxon>
        <taxon>Actinomycetes</taxon>
        <taxon>Micromonosporales</taxon>
        <taxon>Micromonosporaceae</taxon>
        <taxon>Micromonospora</taxon>
    </lineage>
</organism>
<keyword evidence="4" id="KW-1185">Reference proteome</keyword>
<evidence type="ECO:0000256" key="1">
    <source>
        <dbReference type="SAM" id="MobiDB-lite"/>
    </source>
</evidence>
<feature type="region of interest" description="Disordered" evidence="1">
    <location>
        <begin position="99"/>
        <end position="161"/>
    </location>
</feature>
<dbReference type="STRING" id="121616.GA0070216_12372"/>
<dbReference type="CDD" id="cd05155">
    <property type="entry name" value="APH_ChoK_like_1"/>
    <property type="match status" value="1"/>
</dbReference>
<dbReference type="GO" id="GO:0016301">
    <property type="term" value="F:kinase activity"/>
    <property type="evidence" value="ECO:0007669"/>
    <property type="project" value="UniProtKB-KW"/>
</dbReference>
<dbReference type="InterPro" id="IPR051678">
    <property type="entry name" value="AGP_Transferase"/>
</dbReference>
<feature type="domain" description="Aminoglycoside phosphotransferase" evidence="2">
    <location>
        <begin position="269"/>
        <end position="484"/>
    </location>
</feature>
<dbReference type="Gene3D" id="3.90.1200.10">
    <property type="match status" value="1"/>
</dbReference>
<dbReference type="AlphaFoldDB" id="A0A1C5ARP6"/>
<protein>
    <submittedName>
        <fullName evidence="3">Predicted kinase, aminoglycoside phosphotransferase (APT) family</fullName>
    </submittedName>
</protein>
<keyword evidence="3" id="KW-0418">Kinase</keyword>
<proteinExistence type="predicted"/>
<feature type="compositionally biased region" description="Polar residues" evidence="1">
    <location>
        <begin position="114"/>
        <end position="148"/>
    </location>
</feature>
<name>A0A1C5ARP6_9ACTN</name>
<dbReference type="InterPro" id="IPR011009">
    <property type="entry name" value="Kinase-like_dom_sf"/>
</dbReference>
<dbReference type="RefSeq" id="WP_245722818.1">
    <property type="nucleotide sequence ID" value="NZ_FMCU01000023.1"/>
</dbReference>
<dbReference type="InterPro" id="IPR002575">
    <property type="entry name" value="Aminoglycoside_PTrfase"/>
</dbReference>
<evidence type="ECO:0000259" key="2">
    <source>
        <dbReference type="Pfam" id="PF01636"/>
    </source>
</evidence>
<gene>
    <name evidence="3" type="ORF">GA0070216_12372</name>
</gene>
<dbReference type="Pfam" id="PF01636">
    <property type="entry name" value="APH"/>
    <property type="match status" value="1"/>
</dbReference>
<dbReference type="Proteomes" id="UP000198797">
    <property type="component" value="Unassembled WGS sequence"/>
</dbReference>
<dbReference type="PANTHER" id="PTHR21310:SF42">
    <property type="entry name" value="BIFUNCTIONAL AAC_APH"/>
    <property type="match status" value="1"/>
</dbReference>
<dbReference type="EMBL" id="FMCU01000023">
    <property type="protein sequence ID" value="SCF47741.1"/>
    <property type="molecule type" value="Genomic_DNA"/>
</dbReference>
<dbReference type="Gene3D" id="3.30.200.20">
    <property type="entry name" value="Phosphorylase Kinase, domain 1"/>
    <property type="match status" value="1"/>
</dbReference>
<evidence type="ECO:0000313" key="4">
    <source>
        <dbReference type="Proteomes" id="UP000198797"/>
    </source>
</evidence>
<reference evidence="4" key="1">
    <citation type="submission" date="2016-06" db="EMBL/GenBank/DDBJ databases">
        <authorList>
            <person name="Varghese N."/>
            <person name="Submissions Spin"/>
        </authorList>
    </citation>
    <scope>NUCLEOTIDE SEQUENCE [LARGE SCALE GENOMIC DNA]</scope>
    <source>
        <strain evidence="4">DSM 44100</strain>
    </source>
</reference>
<accession>A0A1C5ARP6</accession>
<dbReference type="SUPFAM" id="SSF56112">
    <property type="entry name" value="Protein kinase-like (PK-like)"/>
    <property type="match status" value="1"/>
</dbReference>
<sequence length="521" mass="56410">MTGRTRSAVTALTTAESAFALLTCEPAPLAFDARPVPGLPDATLPLDELRTLLRCERFDSDTTDVLWRQLAHHAREWGPAWVVGAIGVALPALTHLPSPVTPDGQSMGRLHTPRTATSDSAVRSLTSNPHVQRGSSRLNRPTSVSGNASYHDRGGSEVLVNSRRIRRSGASSREAAITNHITNVTLPVKPADQWTCLRAGIRLRQSRSSKMVSATTALHREGVLPAPKMHADEIDIPLAMVERLIAGQFPRWAALPLRRLPSTGTVNALFRLGPDLVVRLCRVPWAAGGEAKEQRWLRQLAGYLPVAIPAPVALGQPTDEYPWTWSILRWLPGTNPVPGSLTAPDKLAADLAAFIIAFRAIDIPESRRAYRGGPLARLDEQTRAVIAKLDGTIDTDAATAIWDEALDIPAWDGPPTWVHADLLPGNILTADGQLSAVIDFATVGMGDPACDLIVGWTVLPANVRPIFREMVDCDDATWTRARARALSISLGGLHYYRGIEPTLATEAQYTIDQVLADSITS</sequence>
<evidence type="ECO:0000313" key="3">
    <source>
        <dbReference type="EMBL" id="SCF47741.1"/>
    </source>
</evidence>
<dbReference type="PANTHER" id="PTHR21310">
    <property type="entry name" value="AMINOGLYCOSIDE PHOSPHOTRANSFERASE-RELATED-RELATED"/>
    <property type="match status" value="1"/>
</dbReference>
<keyword evidence="3" id="KW-0808">Transferase</keyword>